<comment type="caution">
    <text evidence="7">The sequence shown here is derived from an EMBL/GenBank/DDBJ whole genome shotgun (WGS) entry which is preliminary data.</text>
</comment>
<dbReference type="PROSITE" id="PS51918">
    <property type="entry name" value="RADICAL_SAM"/>
    <property type="match status" value="1"/>
</dbReference>
<dbReference type="InterPro" id="IPR006638">
    <property type="entry name" value="Elp3/MiaA/NifB-like_rSAM"/>
</dbReference>
<dbReference type="PANTHER" id="PTHR43409:SF4">
    <property type="entry name" value="RADICAL SAM SUPERFAMILY PROTEIN"/>
    <property type="match status" value="1"/>
</dbReference>
<keyword evidence="4" id="KW-0408">Iron</keyword>
<dbReference type="Proteomes" id="UP000647235">
    <property type="component" value="Unassembled WGS sequence"/>
</dbReference>
<keyword evidence="3" id="KW-0479">Metal-binding</keyword>
<sequence>MEYEGQICRAPMERSSYMLPVMVGCSYNRCRFCTLFKHLKFRKLPLAQVEHDLIRVKEAGGKPKAVFLGDGNAFDLPTEELAEILKLVRKYFPEGPSVRMDATVTGILAKSPEELEQLHSLGVEHLYLGIESGLEEVLAFMKKDHTISQAGKAIARIQDAGIVFDAHIMTGVAGHGKGMENARALAAFLNETKPERVINFSMFLHTDAPLYQEIRNGNFKPATELENLKEEKLLLEELEPMDLAYDGFHDFIEFRVRGNLKKDKEKMIKKIVDEIIRQEKKEEVIAYISESWS</sequence>
<evidence type="ECO:0000256" key="1">
    <source>
        <dbReference type="ARBA" id="ARBA00001966"/>
    </source>
</evidence>
<dbReference type="CDD" id="cd01335">
    <property type="entry name" value="Radical_SAM"/>
    <property type="match status" value="1"/>
</dbReference>
<evidence type="ECO:0000313" key="7">
    <source>
        <dbReference type="EMBL" id="MBC5664694.1"/>
    </source>
</evidence>
<keyword evidence="5" id="KW-0411">Iron-sulfur</keyword>
<evidence type="ECO:0000256" key="4">
    <source>
        <dbReference type="ARBA" id="ARBA00023004"/>
    </source>
</evidence>
<dbReference type="InterPro" id="IPR051198">
    <property type="entry name" value="BchE-like"/>
</dbReference>
<dbReference type="PANTHER" id="PTHR43409">
    <property type="entry name" value="ANAEROBIC MAGNESIUM-PROTOPORPHYRIN IX MONOMETHYL ESTER CYCLASE-RELATED"/>
    <property type="match status" value="1"/>
</dbReference>
<dbReference type="SFLD" id="SFLDS00029">
    <property type="entry name" value="Radical_SAM"/>
    <property type="match status" value="1"/>
</dbReference>
<protein>
    <submittedName>
        <fullName evidence="7">Radical SAM protein</fullName>
    </submittedName>
</protein>
<evidence type="ECO:0000259" key="6">
    <source>
        <dbReference type="PROSITE" id="PS51918"/>
    </source>
</evidence>
<dbReference type="Pfam" id="PF04055">
    <property type="entry name" value="Radical_SAM"/>
    <property type="match status" value="1"/>
</dbReference>
<keyword evidence="8" id="KW-1185">Reference proteome</keyword>
<evidence type="ECO:0000256" key="3">
    <source>
        <dbReference type="ARBA" id="ARBA00022723"/>
    </source>
</evidence>
<dbReference type="SFLD" id="SFLDG01095">
    <property type="entry name" value="Uncharacterised_Radical_SAM_Su"/>
    <property type="match status" value="1"/>
</dbReference>
<dbReference type="SMART" id="SM00729">
    <property type="entry name" value="Elp3"/>
    <property type="match status" value="1"/>
</dbReference>
<accession>A0ABR7ETR1</accession>
<gene>
    <name evidence="7" type="ORF">H8S07_05305</name>
</gene>
<dbReference type="InterPro" id="IPR007197">
    <property type="entry name" value="rSAM"/>
</dbReference>
<reference evidence="7 8" key="1">
    <citation type="submission" date="2020-08" db="EMBL/GenBank/DDBJ databases">
        <title>Genome public.</title>
        <authorList>
            <person name="Liu C."/>
            <person name="Sun Q."/>
        </authorList>
    </citation>
    <scope>NUCLEOTIDE SEQUENCE [LARGE SCALE GENOMIC DNA]</scope>
    <source>
        <strain evidence="7 8">NSJ-36</strain>
    </source>
</reference>
<proteinExistence type="predicted"/>
<dbReference type="InterPro" id="IPR058240">
    <property type="entry name" value="rSAM_sf"/>
</dbReference>
<feature type="domain" description="Radical SAM core" evidence="6">
    <location>
        <begin position="11"/>
        <end position="246"/>
    </location>
</feature>
<evidence type="ECO:0000256" key="2">
    <source>
        <dbReference type="ARBA" id="ARBA00022691"/>
    </source>
</evidence>
<dbReference type="SFLD" id="SFLDG01082">
    <property type="entry name" value="B12-binding_domain_containing"/>
    <property type="match status" value="1"/>
</dbReference>
<dbReference type="Gene3D" id="3.80.30.20">
    <property type="entry name" value="tm_1862 like domain"/>
    <property type="match status" value="1"/>
</dbReference>
<name>A0ABR7ETR1_9FIRM</name>
<dbReference type="EMBL" id="JACOOY010000005">
    <property type="protein sequence ID" value="MBC5664694.1"/>
    <property type="molecule type" value="Genomic_DNA"/>
</dbReference>
<comment type="cofactor">
    <cofactor evidence="1">
        <name>[4Fe-4S] cluster</name>
        <dbReference type="ChEBI" id="CHEBI:49883"/>
    </cofactor>
</comment>
<evidence type="ECO:0000313" key="8">
    <source>
        <dbReference type="Proteomes" id="UP000647235"/>
    </source>
</evidence>
<organism evidence="7 8">
    <name type="scientific">Dorea hominis</name>
    <dbReference type="NCBI Taxonomy" id="2763040"/>
    <lineage>
        <taxon>Bacteria</taxon>
        <taxon>Bacillati</taxon>
        <taxon>Bacillota</taxon>
        <taxon>Clostridia</taxon>
        <taxon>Lachnospirales</taxon>
        <taxon>Lachnospiraceae</taxon>
        <taxon>Dorea</taxon>
    </lineage>
</organism>
<evidence type="ECO:0000256" key="5">
    <source>
        <dbReference type="ARBA" id="ARBA00023014"/>
    </source>
</evidence>
<dbReference type="RefSeq" id="WP_186855592.1">
    <property type="nucleotide sequence ID" value="NZ_JACOOY010000005.1"/>
</dbReference>
<dbReference type="SUPFAM" id="SSF102114">
    <property type="entry name" value="Radical SAM enzymes"/>
    <property type="match status" value="1"/>
</dbReference>
<dbReference type="InterPro" id="IPR023404">
    <property type="entry name" value="rSAM_horseshoe"/>
</dbReference>
<keyword evidence="2" id="KW-0949">S-adenosyl-L-methionine</keyword>